<accession>A0A396HRN7</accession>
<evidence type="ECO:0000313" key="1">
    <source>
        <dbReference type="EMBL" id="RHN55990.1"/>
    </source>
</evidence>
<reference evidence="1" key="1">
    <citation type="journal article" date="2018" name="Nat. Plants">
        <title>Whole-genome landscape of Medicago truncatula symbiotic genes.</title>
        <authorList>
            <person name="Pecrix Y."/>
            <person name="Gamas P."/>
            <person name="Carrere S."/>
        </authorList>
    </citation>
    <scope>NUCLEOTIDE SEQUENCE</scope>
    <source>
        <tissue evidence="1">Leaves</tissue>
    </source>
</reference>
<sequence>MDGQDLVVQTPDHYKVRLNMCPCMVSPAPKSYIELESKLDRP</sequence>
<proteinExistence type="predicted"/>
<dbReference type="EMBL" id="PSQE01000005">
    <property type="protein sequence ID" value="RHN55990.1"/>
    <property type="molecule type" value="Genomic_DNA"/>
</dbReference>
<gene>
    <name evidence="1" type="ORF">MtrunA17_Chr5g0424471</name>
</gene>
<comment type="caution">
    <text evidence="1">The sequence shown here is derived from an EMBL/GenBank/DDBJ whole genome shotgun (WGS) entry which is preliminary data.</text>
</comment>
<protein>
    <submittedName>
        <fullName evidence="1">Uncharacterized protein</fullName>
    </submittedName>
</protein>
<dbReference type="Gramene" id="rna31296">
    <property type="protein sequence ID" value="RHN55990.1"/>
    <property type="gene ID" value="gene31296"/>
</dbReference>
<dbReference type="AlphaFoldDB" id="A0A396HRN7"/>
<name>A0A396HRN7_MEDTR</name>
<dbReference type="Proteomes" id="UP000265566">
    <property type="component" value="Chromosome 5"/>
</dbReference>
<organism evidence="1">
    <name type="scientific">Medicago truncatula</name>
    <name type="common">Barrel medic</name>
    <name type="synonym">Medicago tribuloides</name>
    <dbReference type="NCBI Taxonomy" id="3880"/>
    <lineage>
        <taxon>Eukaryota</taxon>
        <taxon>Viridiplantae</taxon>
        <taxon>Streptophyta</taxon>
        <taxon>Embryophyta</taxon>
        <taxon>Tracheophyta</taxon>
        <taxon>Spermatophyta</taxon>
        <taxon>Magnoliopsida</taxon>
        <taxon>eudicotyledons</taxon>
        <taxon>Gunneridae</taxon>
        <taxon>Pentapetalae</taxon>
        <taxon>rosids</taxon>
        <taxon>fabids</taxon>
        <taxon>Fabales</taxon>
        <taxon>Fabaceae</taxon>
        <taxon>Papilionoideae</taxon>
        <taxon>50 kb inversion clade</taxon>
        <taxon>NPAAA clade</taxon>
        <taxon>Hologalegina</taxon>
        <taxon>IRL clade</taxon>
        <taxon>Trifolieae</taxon>
        <taxon>Medicago</taxon>
    </lineage>
</organism>